<dbReference type="RefSeq" id="WP_151042148.1">
    <property type="nucleotide sequence ID" value="NZ_VZUL01000002.1"/>
</dbReference>
<evidence type="ECO:0000256" key="1">
    <source>
        <dbReference type="SAM" id="Phobius"/>
    </source>
</evidence>
<gene>
    <name evidence="2" type="ORF">F4V91_09505</name>
</gene>
<accession>A0A6A1TR67</accession>
<comment type="caution">
    <text evidence="2">The sequence shown here is derived from an EMBL/GenBank/DDBJ whole genome shotgun (WGS) entry which is preliminary data.</text>
</comment>
<proteinExistence type="predicted"/>
<dbReference type="InterPro" id="IPR004761">
    <property type="entry name" value="Spore_GerAB"/>
</dbReference>
<dbReference type="Pfam" id="PF03845">
    <property type="entry name" value="Spore_permease"/>
    <property type="match status" value="1"/>
</dbReference>
<evidence type="ECO:0000313" key="3">
    <source>
        <dbReference type="Proteomes" id="UP000386575"/>
    </source>
</evidence>
<feature type="transmembrane region" description="Helical" evidence="1">
    <location>
        <begin position="81"/>
        <end position="104"/>
    </location>
</feature>
<protein>
    <submittedName>
        <fullName evidence="2">GerAB/ArcD/ProY family transporter</fullName>
    </submittedName>
</protein>
<keyword evidence="1" id="KW-1133">Transmembrane helix</keyword>
<dbReference type="EMBL" id="VZUL01000002">
    <property type="protein sequence ID" value="KAB1086640.1"/>
    <property type="molecule type" value="Genomic_DNA"/>
</dbReference>
<feature type="transmembrane region" description="Helical" evidence="1">
    <location>
        <begin position="23"/>
        <end position="46"/>
    </location>
</feature>
<organism evidence="2 3">
    <name type="scientific">Neorhizobium galegae</name>
    <name type="common">Rhizobium galegae</name>
    <dbReference type="NCBI Taxonomy" id="399"/>
    <lineage>
        <taxon>Bacteria</taxon>
        <taxon>Pseudomonadati</taxon>
        <taxon>Pseudomonadota</taxon>
        <taxon>Alphaproteobacteria</taxon>
        <taxon>Hyphomicrobiales</taxon>
        <taxon>Rhizobiaceae</taxon>
        <taxon>Rhizobium/Agrobacterium group</taxon>
        <taxon>Neorhizobium</taxon>
    </lineage>
</organism>
<name>A0A6A1TR67_NEOGA</name>
<dbReference type="GO" id="GO:0009847">
    <property type="term" value="P:spore germination"/>
    <property type="evidence" value="ECO:0007669"/>
    <property type="project" value="InterPro"/>
</dbReference>
<dbReference type="Proteomes" id="UP000386575">
    <property type="component" value="Unassembled WGS sequence"/>
</dbReference>
<evidence type="ECO:0000313" key="2">
    <source>
        <dbReference type="EMBL" id="KAB1086640.1"/>
    </source>
</evidence>
<keyword evidence="1" id="KW-0812">Transmembrane</keyword>
<keyword evidence="1" id="KW-0472">Membrane</keyword>
<dbReference type="AlphaFoldDB" id="A0A6A1TR67"/>
<dbReference type="GO" id="GO:0016020">
    <property type="term" value="C:membrane"/>
    <property type="evidence" value="ECO:0007669"/>
    <property type="project" value="InterPro"/>
</dbReference>
<reference evidence="2 3" key="1">
    <citation type="submission" date="2019-09" db="EMBL/GenBank/DDBJ databases">
        <title>Genome sequencing of Ng87 strain.</title>
        <authorList>
            <person name="Karasev E.S."/>
            <person name="Andronov E."/>
        </authorList>
    </citation>
    <scope>NUCLEOTIDE SEQUENCE [LARGE SCALE GENOMIC DNA]</scope>
    <source>
        <strain evidence="2 3">Ng87</strain>
    </source>
</reference>
<sequence length="110" mass="13222">MPKLINDKIFPFHIKDHPQLQRYINITIISSIIIVTSATYLFGYFFSIGYFDRLLFSTLNLSKSFQARFEDLNKYDNISGFYYVAGLINYFVWSIFYSFLRLLFIRNEKR</sequence>